<evidence type="ECO:0000259" key="3">
    <source>
        <dbReference type="Pfam" id="PF09375"/>
    </source>
</evidence>
<gene>
    <name evidence="4" type="ORF">OXH18_20740</name>
</gene>
<protein>
    <submittedName>
        <fullName evidence="4">Peptidase M75</fullName>
    </submittedName>
</protein>
<accession>A0A9E8ZB60</accession>
<keyword evidence="5" id="KW-1185">Reference proteome</keyword>
<evidence type="ECO:0000256" key="2">
    <source>
        <dbReference type="ARBA" id="ARBA00022729"/>
    </source>
</evidence>
<sequence>MHLSPFSLMFLPRSMPYVGPCTKVVLAASLLTLLGGLSRQSLTLGAPAIPPEPFITAEDPRTEAVSRSIDQATSRQLVGDFADRVVVATYEELVVRSEELVATVNAFISNPTDQTLQAARESWITARFPWEQSEAFAFGPADSLGYDGALDDWPVNEADVLAVINSEEELTPEYIATLQTTQQGFHAIEFILFGVENDKTVDDFSERELAYLQAATIAFDQTAKALLQSWVTGIDGNPPYRQVLATAGDSSNPAYLTANAAVEEIVQGMLGCLDEVANEKIGEPLETKDTVTLESRFSQTTLNDLHNNLLSVRNAYLGSISASDTGYSLSAWVAEQNPALDDQIKRELEAAIDAVAAIPGPVETNLEEADTIAQMEAAQAAILQVFNTLQSEVLPQVQAG</sequence>
<dbReference type="Proteomes" id="UP001163152">
    <property type="component" value="Chromosome"/>
</dbReference>
<dbReference type="RefSeq" id="WP_268609366.1">
    <property type="nucleotide sequence ID" value="NZ_CP113797.1"/>
</dbReference>
<dbReference type="CDD" id="cd14658">
    <property type="entry name" value="Imelysin-like_IrpA"/>
    <property type="match status" value="1"/>
</dbReference>
<dbReference type="GO" id="GO:0030313">
    <property type="term" value="C:cell envelope"/>
    <property type="evidence" value="ECO:0007669"/>
    <property type="project" value="UniProtKB-SubCell"/>
</dbReference>
<proteinExistence type="predicted"/>
<evidence type="ECO:0000313" key="4">
    <source>
        <dbReference type="EMBL" id="WAL59572.1"/>
    </source>
</evidence>
<evidence type="ECO:0000313" key="5">
    <source>
        <dbReference type="Proteomes" id="UP001163152"/>
    </source>
</evidence>
<dbReference type="Pfam" id="PF09375">
    <property type="entry name" value="Peptidase_M75"/>
    <property type="match status" value="1"/>
</dbReference>
<reference evidence="4" key="1">
    <citation type="submission" date="2022-12" db="EMBL/GenBank/DDBJ databases">
        <title>Polyphasic identification of a Novel Hot-Spring Cyanobacterium Ocullathermofonsia sinensis gen nov. sp. nov. and Genomic Insights on its Adaptations to the Thermal Habitat.</title>
        <authorList>
            <person name="Daroch M."/>
            <person name="Tang J."/>
            <person name="Jiang Y."/>
        </authorList>
    </citation>
    <scope>NUCLEOTIDE SEQUENCE</scope>
    <source>
        <strain evidence="4">PKUAC-SCTA174</strain>
    </source>
</reference>
<dbReference type="KEGG" id="tsin:OXH18_20740"/>
<dbReference type="InterPro" id="IPR038352">
    <property type="entry name" value="Imelysin_sf"/>
</dbReference>
<dbReference type="InterPro" id="IPR018976">
    <property type="entry name" value="Imelysin-like"/>
</dbReference>
<dbReference type="EMBL" id="CP113797">
    <property type="protein sequence ID" value="WAL59572.1"/>
    <property type="molecule type" value="Genomic_DNA"/>
</dbReference>
<dbReference type="Gene3D" id="1.20.1420.20">
    <property type="entry name" value="M75 peptidase, HXXE motif"/>
    <property type="match status" value="1"/>
</dbReference>
<evidence type="ECO:0000256" key="1">
    <source>
        <dbReference type="ARBA" id="ARBA00004196"/>
    </source>
</evidence>
<comment type="subcellular location">
    <subcellularLocation>
        <location evidence="1">Cell envelope</location>
    </subcellularLocation>
</comment>
<organism evidence="4 5">
    <name type="scientific">Thermocoleostomius sinensis A174</name>
    <dbReference type="NCBI Taxonomy" id="2016057"/>
    <lineage>
        <taxon>Bacteria</taxon>
        <taxon>Bacillati</taxon>
        <taxon>Cyanobacteriota</taxon>
        <taxon>Cyanophyceae</taxon>
        <taxon>Oculatellales</taxon>
        <taxon>Oculatellaceae</taxon>
        <taxon>Thermocoleostomius</taxon>
    </lineage>
</organism>
<name>A0A9E8ZB60_9CYAN</name>
<keyword evidence="2" id="KW-0732">Signal</keyword>
<dbReference type="AlphaFoldDB" id="A0A9E8ZB60"/>
<dbReference type="InterPro" id="IPR034982">
    <property type="entry name" value="Imelysin-like_IrpA"/>
</dbReference>
<feature type="domain" description="Imelysin-like" evidence="3">
    <location>
        <begin position="87"/>
        <end position="384"/>
    </location>
</feature>